<dbReference type="PANTHER" id="PTHR13947">
    <property type="entry name" value="GNAT FAMILY N-ACETYLTRANSFERASE"/>
    <property type="match status" value="1"/>
</dbReference>
<accession>A0A8H5ET84</accession>
<feature type="transmembrane region" description="Helical" evidence="2">
    <location>
        <begin position="82"/>
        <end position="104"/>
    </location>
</feature>
<keyword evidence="2" id="KW-0812">Transmembrane</keyword>
<name>A0A8H5ET84_9AGAR</name>
<keyword evidence="5" id="KW-1185">Reference proteome</keyword>
<dbReference type="Pfam" id="PF00583">
    <property type="entry name" value="Acetyltransf_1"/>
    <property type="match status" value="1"/>
</dbReference>
<keyword evidence="2" id="KW-1133">Transmembrane helix</keyword>
<dbReference type="CDD" id="cd04301">
    <property type="entry name" value="NAT_SF"/>
    <property type="match status" value="1"/>
</dbReference>
<protein>
    <recommendedName>
        <fullName evidence="3">N-acetyltransferase domain-containing protein</fullName>
    </recommendedName>
</protein>
<comment type="caution">
    <text evidence="4">The sequence shown here is derived from an EMBL/GenBank/DDBJ whole genome shotgun (WGS) entry which is preliminary data.</text>
</comment>
<dbReference type="InterPro" id="IPR016181">
    <property type="entry name" value="Acyl_CoA_acyltransferase"/>
</dbReference>
<organism evidence="4 5">
    <name type="scientific">Ephemerocybe angulata</name>
    <dbReference type="NCBI Taxonomy" id="980116"/>
    <lineage>
        <taxon>Eukaryota</taxon>
        <taxon>Fungi</taxon>
        <taxon>Dikarya</taxon>
        <taxon>Basidiomycota</taxon>
        <taxon>Agaricomycotina</taxon>
        <taxon>Agaricomycetes</taxon>
        <taxon>Agaricomycetidae</taxon>
        <taxon>Agaricales</taxon>
        <taxon>Agaricineae</taxon>
        <taxon>Psathyrellaceae</taxon>
        <taxon>Ephemerocybe</taxon>
    </lineage>
</organism>
<evidence type="ECO:0000313" key="4">
    <source>
        <dbReference type="EMBL" id="KAF5311516.1"/>
    </source>
</evidence>
<keyword evidence="1" id="KW-0808">Transferase</keyword>
<dbReference type="InterPro" id="IPR000182">
    <property type="entry name" value="GNAT_dom"/>
</dbReference>
<reference evidence="4 5" key="1">
    <citation type="journal article" date="2020" name="ISME J.">
        <title>Uncovering the hidden diversity of litter-decomposition mechanisms in mushroom-forming fungi.</title>
        <authorList>
            <person name="Floudas D."/>
            <person name="Bentzer J."/>
            <person name="Ahren D."/>
            <person name="Johansson T."/>
            <person name="Persson P."/>
            <person name="Tunlid A."/>
        </authorList>
    </citation>
    <scope>NUCLEOTIDE SEQUENCE [LARGE SCALE GENOMIC DNA]</scope>
    <source>
        <strain evidence="4 5">CBS 175.51</strain>
    </source>
</reference>
<dbReference type="Proteomes" id="UP000541558">
    <property type="component" value="Unassembled WGS sequence"/>
</dbReference>
<feature type="domain" description="N-acetyltransferase" evidence="3">
    <location>
        <begin position="92"/>
        <end position="259"/>
    </location>
</feature>
<dbReference type="InterPro" id="IPR050769">
    <property type="entry name" value="NAT_camello-type"/>
</dbReference>
<evidence type="ECO:0000256" key="2">
    <source>
        <dbReference type="SAM" id="Phobius"/>
    </source>
</evidence>
<dbReference type="OrthoDB" id="41532at2759"/>
<keyword evidence="2" id="KW-0472">Membrane</keyword>
<dbReference type="SUPFAM" id="SSF55729">
    <property type="entry name" value="Acyl-CoA N-acyltransferases (Nat)"/>
    <property type="match status" value="1"/>
</dbReference>
<feature type="transmembrane region" description="Helical" evidence="2">
    <location>
        <begin position="60"/>
        <end position="76"/>
    </location>
</feature>
<evidence type="ECO:0000256" key="1">
    <source>
        <dbReference type="ARBA" id="ARBA00022679"/>
    </source>
</evidence>
<proteinExistence type="predicted"/>
<dbReference type="PROSITE" id="PS51186">
    <property type="entry name" value="GNAT"/>
    <property type="match status" value="1"/>
</dbReference>
<dbReference type="Gene3D" id="3.40.630.30">
    <property type="match status" value="1"/>
</dbReference>
<dbReference type="EMBL" id="JAACJK010000226">
    <property type="protein sequence ID" value="KAF5311516.1"/>
    <property type="molecule type" value="Genomic_DNA"/>
</dbReference>
<dbReference type="AlphaFoldDB" id="A0A8H5ET84"/>
<sequence>MSHGPKPNKHRQREAGNPIKVRFYENEDAEKVRDLIFGGFLRGELSPLQIGLRDMMKQPVVLPSYPIFAFGLFMLAQKDFRWNFTTQCAIAAALCAASISWILVWRRWLIGSFDEYCEYSLKHDMANIAEYYAYEKLGTEADGGVSGFWVAVVTGRDGMERVVGCVGLDSRTQEDKTQSELRRMSVSEDYRRRGIAMELINTLVSHSRKRGLKKVVLSTTSYQGSARSLYKKLGWVETGKVGLHWFMRNLDLYTLERTL</sequence>
<evidence type="ECO:0000313" key="5">
    <source>
        <dbReference type="Proteomes" id="UP000541558"/>
    </source>
</evidence>
<gene>
    <name evidence="4" type="ORF">D9611_011556</name>
</gene>
<dbReference type="GO" id="GO:0008080">
    <property type="term" value="F:N-acetyltransferase activity"/>
    <property type="evidence" value="ECO:0007669"/>
    <property type="project" value="InterPro"/>
</dbReference>
<dbReference type="PANTHER" id="PTHR13947:SF37">
    <property type="entry name" value="LD18367P"/>
    <property type="match status" value="1"/>
</dbReference>
<evidence type="ECO:0000259" key="3">
    <source>
        <dbReference type="PROSITE" id="PS51186"/>
    </source>
</evidence>